<feature type="domain" description="Calcineurin-like phosphoesterase" evidence="3">
    <location>
        <begin position="45"/>
        <end position="295"/>
    </location>
</feature>
<reference evidence="5 6" key="1">
    <citation type="submission" date="2019-07" db="EMBL/GenBank/DDBJ databases">
        <title>Sphingomonas AE3 Genome sequencing and assembly.</title>
        <authorList>
            <person name="Kim H."/>
        </authorList>
    </citation>
    <scope>NUCLEOTIDE SEQUENCE [LARGE SCALE GENOMIC DNA]</scope>
    <source>
        <strain evidence="5 6">AE3</strain>
    </source>
</reference>
<dbReference type="PANTHER" id="PTHR11575">
    <property type="entry name" value="5'-NUCLEOTIDASE-RELATED"/>
    <property type="match status" value="1"/>
</dbReference>
<evidence type="ECO:0000313" key="5">
    <source>
        <dbReference type="EMBL" id="QDP20351.1"/>
    </source>
</evidence>
<dbReference type="GO" id="GO:0009166">
    <property type="term" value="P:nucleotide catabolic process"/>
    <property type="evidence" value="ECO:0007669"/>
    <property type="project" value="InterPro"/>
</dbReference>
<feature type="domain" description="5'-Nucleotidase C-terminal" evidence="4">
    <location>
        <begin position="389"/>
        <end position="549"/>
    </location>
</feature>
<evidence type="ECO:0000256" key="2">
    <source>
        <dbReference type="RuleBase" id="RU362119"/>
    </source>
</evidence>
<evidence type="ECO:0000313" key="6">
    <source>
        <dbReference type="Proteomes" id="UP000321857"/>
    </source>
</evidence>
<dbReference type="GO" id="GO:0000166">
    <property type="term" value="F:nucleotide binding"/>
    <property type="evidence" value="ECO:0007669"/>
    <property type="project" value="UniProtKB-KW"/>
</dbReference>
<accession>A0A516ITZ7</accession>
<keyword evidence="6" id="KW-1185">Reference proteome</keyword>
<feature type="chain" id="PRO_5022249007" evidence="2">
    <location>
        <begin position="27"/>
        <end position="588"/>
    </location>
</feature>
<dbReference type="InterPro" id="IPR029052">
    <property type="entry name" value="Metallo-depent_PP-like"/>
</dbReference>
<dbReference type="Pfam" id="PF00149">
    <property type="entry name" value="Metallophos"/>
    <property type="match status" value="1"/>
</dbReference>
<dbReference type="SUPFAM" id="SSF55816">
    <property type="entry name" value="5'-nucleotidase (syn. UDP-sugar hydrolase), C-terminal domain"/>
    <property type="match status" value="1"/>
</dbReference>
<dbReference type="Gene3D" id="3.60.21.10">
    <property type="match status" value="1"/>
</dbReference>
<keyword evidence="2" id="KW-0547">Nucleotide-binding</keyword>
<sequence length="588" mass="61137">MPSWSSPMARLLFAIPLLFVAACVQAPPGTPVPPSPTAGPIEVQVLGINDFHGNLEPPKTTVDATLPGGAIAKIPVGGVAYLATAAQSLRNGHPRSVTVSAGDMVGASPLVSSLFLDEPAIEAMEEVGVEFNAVGNHEFDRGSAELVRLQSGGCAQHTMRKPCVVEPFDGADFQFLAANVRASSGRTLFPGTAIKDFGDVQIGIIGMTLKETASLVTPAGVAGLTFEDEAATVNAAIPALKAAGADAILVLIHQGGRTTGGYNDKSCPGLDGDIMPIIARLDPAVDLVVSGHTHYAYVCHIARTAGRPLLLTSAGRYGTMISDIRLQFDAEGRLQHSSADNILVQGEGFAGPGGQVPVHPAFPVFARHPATAALVDKYTAAALPLTQRVVGSLDGPITKEANEDRELTGGNFIADAQLAATRQLGAQIAFSNTGGVRADIVPGKGGAVTFGQIFAMQPFGNSLVVLTLSGAQLKALLEQQFDSGTNTVARPNMLLPSEGFRFAYDLSRPAGERIVDMRLHGRRIVPTATYKVTVVNFLASGGDNFSVLKGASAVVDANILDVDATEAYLKAGGNVPSLGRIDDRTPRS</sequence>
<dbReference type="InterPro" id="IPR004843">
    <property type="entry name" value="Calcineurin-like_PHP"/>
</dbReference>
<dbReference type="InterPro" id="IPR036907">
    <property type="entry name" value="5'-Nucleotdase_C_sf"/>
</dbReference>
<dbReference type="Proteomes" id="UP000321857">
    <property type="component" value="Chromosome"/>
</dbReference>
<comment type="similarity">
    <text evidence="2">Belongs to the 5'-nucleotidase family.</text>
</comment>
<protein>
    <submittedName>
        <fullName evidence="5">Bifunctional metallophosphatase/5'-nucleotidase</fullName>
    </submittedName>
</protein>
<dbReference type="PANTHER" id="PTHR11575:SF24">
    <property type="entry name" value="5'-NUCLEOTIDASE"/>
    <property type="match status" value="1"/>
</dbReference>
<dbReference type="GO" id="GO:0008253">
    <property type="term" value="F:5'-nucleotidase activity"/>
    <property type="evidence" value="ECO:0007669"/>
    <property type="project" value="TreeGrafter"/>
</dbReference>
<keyword evidence="2" id="KW-0378">Hydrolase</keyword>
<dbReference type="Gene3D" id="3.90.780.10">
    <property type="entry name" value="5'-Nucleotidase, C-terminal domain"/>
    <property type="match status" value="1"/>
</dbReference>
<keyword evidence="1 2" id="KW-0732">Signal</keyword>
<dbReference type="Pfam" id="PF02872">
    <property type="entry name" value="5_nucleotid_C"/>
    <property type="match status" value="1"/>
</dbReference>
<proteinExistence type="inferred from homology"/>
<dbReference type="AlphaFoldDB" id="A0A516ITZ7"/>
<organism evidence="5 6">
    <name type="scientific">Sphingomonas xanthus</name>
    <dbReference type="NCBI Taxonomy" id="2594473"/>
    <lineage>
        <taxon>Bacteria</taxon>
        <taxon>Pseudomonadati</taxon>
        <taxon>Pseudomonadota</taxon>
        <taxon>Alphaproteobacteria</taxon>
        <taxon>Sphingomonadales</taxon>
        <taxon>Sphingomonadaceae</taxon>
        <taxon>Sphingomonas</taxon>
    </lineage>
</organism>
<feature type="signal peptide" evidence="2">
    <location>
        <begin position="1"/>
        <end position="26"/>
    </location>
</feature>
<dbReference type="SUPFAM" id="SSF56300">
    <property type="entry name" value="Metallo-dependent phosphatases"/>
    <property type="match status" value="1"/>
</dbReference>
<dbReference type="InterPro" id="IPR006179">
    <property type="entry name" value="5_nucleotidase/apyrase"/>
</dbReference>
<evidence type="ECO:0000259" key="4">
    <source>
        <dbReference type="Pfam" id="PF02872"/>
    </source>
</evidence>
<dbReference type="KEGG" id="sxa:FMM02_10550"/>
<dbReference type="EMBL" id="CP041659">
    <property type="protein sequence ID" value="QDP20351.1"/>
    <property type="molecule type" value="Genomic_DNA"/>
</dbReference>
<dbReference type="OrthoDB" id="9803927at2"/>
<dbReference type="GO" id="GO:0030288">
    <property type="term" value="C:outer membrane-bounded periplasmic space"/>
    <property type="evidence" value="ECO:0007669"/>
    <property type="project" value="TreeGrafter"/>
</dbReference>
<dbReference type="InterPro" id="IPR008334">
    <property type="entry name" value="5'-Nucleotdase_C"/>
</dbReference>
<name>A0A516ITZ7_9SPHN</name>
<evidence type="ECO:0000256" key="1">
    <source>
        <dbReference type="ARBA" id="ARBA00022729"/>
    </source>
</evidence>
<gene>
    <name evidence="5" type="ORF">FMM02_10550</name>
</gene>
<dbReference type="PRINTS" id="PR01607">
    <property type="entry name" value="APYRASEFAMLY"/>
</dbReference>
<evidence type="ECO:0000259" key="3">
    <source>
        <dbReference type="Pfam" id="PF00149"/>
    </source>
</evidence>
<dbReference type="GO" id="GO:0008768">
    <property type="term" value="F:UDP-sugar diphosphatase activity"/>
    <property type="evidence" value="ECO:0007669"/>
    <property type="project" value="TreeGrafter"/>
</dbReference>